<dbReference type="Proteomes" id="UP001139502">
    <property type="component" value="Unassembled WGS sequence"/>
</dbReference>
<dbReference type="InterPro" id="IPR002575">
    <property type="entry name" value="Aminoglycoside_PTrfase"/>
</dbReference>
<dbReference type="Pfam" id="PF01636">
    <property type="entry name" value="APH"/>
    <property type="match status" value="1"/>
</dbReference>
<feature type="domain" description="Protein kinase" evidence="1">
    <location>
        <begin position="15"/>
        <end position="308"/>
    </location>
</feature>
<dbReference type="Gene3D" id="3.90.1200.10">
    <property type="match status" value="1"/>
</dbReference>
<dbReference type="RefSeq" id="WP_254164705.1">
    <property type="nucleotide sequence ID" value="NZ_JANAFB010000003.1"/>
</dbReference>
<dbReference type="EMBL" id="JANAFB010000003">
    <property type="protein sequence ID" value="MCP3424800.1"/>
    <property type="molecule type" value="Genomic_DNA"/>
</dbReference>
<dbReference type="PROSITE" id="PS50011">
    <property type="entry name" value="PROTEIN_KINASE_DOM"/>
    <property type="match status" value="1"/>
</dbReference>
<dbReference type="AlphaFoldDB" id="A0A9X2HAT6"/>
<gene>
    <name evidence="2" type="ORF">NBM05_01825</name>
</gene>
<dbReference type="SUPFAM" id="SSF56112">
    <property type="entry name" value="Protein kinase-like (PK-like)"/>
    <property type="match status" value="1"/>
</dbReference>
<sequence length="308" mass="33427">MLDTRAIAVLRRHGWQPAELLGVGMEGTVVALSAMEVAKVWRGRSRADLDALVQFGAALGYADLEFDAPVVLDLLEDDDVLITIERRVHGSPLRIDGLPEPPVADAAAIRWMGDALAGIAQVQASPGLAALPILPGDEPFDQQTLFTEALADLVDRRFRASPRLLRREVDGVDHLVTALTHALRELDAPEVTGLIHGDLIPANVLVQDDQVSGMLDFGFLTTIGDPQFDAAITASIFDMYGPHARESEELLNDAFLARFGHDPRRYGVYRAAYAVITNACFGSDAADGHFVWCANMLRRPDVRSAVLG</sequence>
<accession>A0A9X2HAT6</accession>
<reference evidence="2" key="1">
    <citation type="submission" date="2022-06" db="EMBL/GenBank/DDBJ databases">
        <title>Rothia sp. isolated from sandalwood seedling.</title>
        <authorList>
            <person name="Tuikhar N."/>
            <person name="Kirdat K."/>
            <person name="Thorat V."/>
            <person name="Swetha P."/>
            <person name="Padma S."/>
            <person name="Sundararaj R."/>
            <person name="Yadav A."/>
        </authorList>
    </citation>
    <scope>NUCLEOTIDE SEQUENCE</scope>
    <source>
        <strain evidence="2">AR01</strain>
    </source>
</reference>
<comment type="caution">
    <text evidence="2">The sequence shown here is derived from an EMBL/GenBank/DDBJ whole genome shotgun (WGS) entry which is preliminary data.</text>
</comment>
<keyword evidence="3" id="KW-1185">Reference proteome</keyword>
<evidence type="ECO:0000313" key="2">
    <source>
        <dbReference type="EMBL" id="MCP3424800.1"/>
    </source>
</evidence>
<dbReference type="GO" id="GO:0005524">
    <property type="term" value="F:ATP binding"/>
    <property type="evidence" value="ECO:0007669"/>
    <property type="project" value="InterPro"/>
</dbReference>
<organism evidence="2 3">
    <name type="scientific">Rothia santali</name>
    <dbReference type="NCBI Taxonomy" id="2949643"/>
    <lineage>
        <taxon>Bacteria</taxon>
        <taxon>Bacillati</taxon>
        <taxon>Actinomycetota</taxon>
        <taxon>Actinomycetes</taxon>
        <taxon>Micrococcales</taxon>
        <taxon>Micrococcaceae</taxon>
        <taxon>Rothia</taxon>
    </lineage>
</organism>
<dbReference type="GO" id="GO:0004672">
    <property type="term" value="F:protein kinase activity"/>
    <property type="evidence" value="ECO:0007669"/>
    <property type="project" value="InterPro"/>
</dbReference>
<name>A0A9X2HAT6_9MICC</name>
<evidence type="ECO:0000313" key="3">
    <source>
        <dbReference type="Proteomes" id="UP001139502"/>
    </source>
</evidence>
<dbReference type="InterPro" id="IPR000719">
    <property type="entry name" value="Prot_kinase_dom"/>
</dbReference>
<evidence type="ECO:0000259" key="1">
    <source>
        <dbReference type="PROSITE" id="PS50011"/>
    </source>
</evidence>
<dbReference type="InterPro" id="IPR011009">
    <property type="entry name" value="Kinase-like_dom_sf"/>
</dbReference>
<protein>
    <submittedName>
        <fullName evidence="2">Aminoglycoside phosphotransferase family protein</fullName>
    </submittedName>
</protein>
<proteinExistence type="predicted"/>